<proteinExistence type="predicted"/>
<reference evidence="2 3" key="1">
    <citation type="submission" date="2023-04" db="EMBL/GenBank/DDBJ databases">
        <title>A novel species of the genus Streptomyces: Streptomyces pakalii sp. nov. isolated from a Mexican soil jungle.</title>
        <authorList>
            <person name="Chavez-Hernandez M.A."/>
            <person name="Ortiz-Alvarez J."/>
            <person name="Villa-Tanaca L."/>
            <person name="Hernandez-Rodriguez C."/>
        </authorList>
    </citation>
    <scope>NUCLEOTIDE SEQUENCE [LARGE SCALE GENOMIC DNA]</scope>
    <source>
        <strain evidence="2 3">ENCB-J15</strain>
    </source>
</reference>
<evidence type="ECO:0000256" key="1">
    <source>
        <dbReference type="SAM" id="SignalP"/>
    </source>
</evidence>
<dbReference type="Gene3D" id="1.10.274.110">
    <property type="match status" value="1"/>
</dbReference>
<name>A0ABT7DDE3_9ACTN</name>
<evidence type="ECO:0000313" key="3">
    <source>
        <dbReference type="Proteomes" id="UP001237194"/>
    </source>
</evidence>
<protein>
    <submittedName>
        <fullName evidence="2">Uncharacterized protein</fullName>
    </submittedName>
</protein>
<feature type="signal peptide" evidence="1">
    <location>
        <begin position="1"/>
        <end position="19"/>
    </location>
</feature>
<dbReference type="RefSeq" id="WP_283898186.1">
    <property type="nucleotide sequence ID" value="NZ_JARWAF010000011.1"/>
</dbReference>
<sequence length="99" mass="11138">MTPVLLASACLIIVTLSYASLCASSPFGDCRKCKGFGYALKTDRKGRPRPGKTCRRCRGERKRIRVGRHLYNLWLRLYRDGTDTPAKPAFKTTSKGQSR</sequence>
<accession>A0ABT7DDE3</accession>
<keyword evidence="3" id="KW-1185">Reference proteome</keyword>
<keyword evidence="1" id="KW-0732">Signal</keyword>
<dbReference type="InterPro" id="IPR038500">
    <property type="entry name" value="Antitermination_sf"/>
</dbReference>
<comment type="caution">
    <text evidence="2">The sequence shown here is derived from an EMBL/GenBank/DDBJ whole genome shotgun (WGS) entry which is preliminary data.</text>
</comment>
<feature type="chain" id="PRO_5046351584" evidence="1">
    <location>
        <begin position="20"/>
        <end position="99"/>
    </location>
</feature>
<evidence type="ECO:0000313" key="2">
    <source>
        <dbReference type="EMBL" id="MDJ1643593.1"/>
    </source>
</evidence>
<dbReference type="Proteomes" id="UP001237194">
    <property type="component" value="Unassembled WGS sequence"/>
</dbReference>
<dbReference type="EMBL" id="JARWAF010000011">
    <property type="protein sequence ID" value="MDJ1643593.1"/>
    <property type="molecule type" value="Genomic_DNA"/>
</dbReference>
<organism evidence="2 3">
    <name type="scientific">Streptomyces pakalii</name>
    <dbReference type="NCBI Taxonomy" id="3036494"/>
    <lineage>
        <taxon>Bacteria</taxon>
        <taxon>Bacillati</taxon>
        <taxon>Actinomycetota</taxon>
        <taxon>Actinomycetes</taxon>
        <taxon>Kitasatosporales</taxon>
        <taxon>Streptomycetaceae</taxon>
        <taxon>Streptomyces</taxon>
    </lineage>
</organism>
<gene>
    <name evidence="2" type="ORF">P5W92_24770</name>
</gene>